<dbReference type="RefSeq" id="WP_004834301.1">
    <property type="nucleotide sequence ID" value="NZ_AEXM01000012.1"/>
</dbReference>
<sequence length="261" mass="29667">MTNKINVFKNKSKFSKSVFQKSKKIMQKYGYTFTSSYEDDAVLNLVIGGDGTFLNAVHLSNFSDIPFIGINTGHLGFYQEVEVNMIENFIRSFDNKDYRIENLSILEARINNKIINSINEVVVKSDRNQIIRLKVFIDGNFIEAYSGDGLIISTPHGSTAYNLSAGGAILHQSLNGFQLTPIAPVYSNMNKSLRCPVVLPNDATIDINISKRDNYHTVFIFDGKEYSSKDYKIRIGVSDRKIKKLILNKNHYWTNIKNKLM</sequence>
<dbReference type="PANTHER" id="PTHR20275">
    <property type="entry name" value="NAD KINASE"/>
    <property type="match status" value="1"/>
</dbReference>
<evidence type="ECO:0000313" key="8">
    <source>
        <dbReference type="Proteomes" id="UP000005286"/>
    </source>
</evidence>
<organism evidence="7 8">
    <name type="scientific">Anaerococcus prevotii ACS-065-V-Col13</name>
    <dbReference type="NCBI Taxonomy" id="879305"/>
    <lineage>
        <taxon>Bacteria</taxon>
        <taxon>Bacillati</taxon>
        <taxon>Bacillota</taxon>
        <taxon>Tissierellia</taxon>
        <taxon>Tissierellales</taxon>
        <taxon>Peptoniphilaceae</taxon>
        <taxon>Anaerococcus</taxon>
    </lineage>
</organism>
<comment type="similarity">
    <text evidence="6">Belongs to the NAD kinase family.</text>
</comment>
<dbReference type="EMBL" id="AEXM01000012">
    <property type="protein sequence ID" value="EGC82446.1"/>
    <property type="molecule type" value="Genomic_DNA"/>
</dbReference>
<dbReference type="SUPFAM" id="SSF111331">
    <property type="entry name" value="NAD kinase/diacylglycerol kinase-like"/>
    <property type="match status" value="1"/>
</dbReference>
<comment type="caution">
    <text evidence="7">The sequence shown here is derived from an EMBL/GenBank/DDBJ whole genome shotgun (WGS) entry which is preliminary data.</text>
</comment>
<gene>
    <name evidence="6" type="primary">nadK</name>
    <name evidence="7" type="ORF">HMPREF9290_1274</name>
</gene>
<feature type="binding site" evidence="6">
    <location>
        <position position="183"/>
    </location>
    <ligand>
        <name>NAD(+)</name>
        <dbReference type="ChEBI" id="CHEBI:57540"/>
    </ligand>
</feature>
<comment type="cofactor">
    <cofactor evidence="6">
        <name>a divalent metal cation</name>
        <dbReference type="ChEBI" id="CHEBI:60240"/>
    </cofactor>
</comment>
<dbReference type="GO" id="GO:0019674">
    <property type="term" value="P:NAD+ metabolic process"/>
    <property type="evidence" value="ECO:0007669"/>
    <property type="project" value="InterPro"/>
</dbReference>
<dbReference type="GO" id="GO:0006741">
    <property type="term" value="P:NADP+ biosynthetic process"/>
    <property type="evidence" value="ECO:0007669"/>
    <property type="project" value="UniProtKB-UniRule"/>
</dbReference>
<keyword evidence="1 6" id="KW-0808">Transferase</keyword>
<proteinExistence type="inferred from homology"/>
<comment type="subcellular location">
    <subcellularLocation>
        <location evidence="6">Cytoplasm</location>
    </subcellularLocation>
</comment>
<dbReference type="Pfam" id="PF20143">
    <property type="entry name" value="NAD_kinase_C"/>
    <property type="match status" value="1"/>
</dbReference>
<feature type="active site" description="Proton acceptor" evidence="6">
    <location>
        <position position="50"/>
    </location>
</feature>
<evidence type="ECO:0000256" key="2">
    <source>
        <dbReference type="ARBA" id="ARBA00022777"/>
    </source>
</evidence>
<comment type="catalytic activity">
    <reaction evidence="5 6">
        <text>NAD(+) + ATP = ADP + NADP(+) + H(+)</text>
        <dbReference type="Rhea" id="RHEA:18629"/>
        <dbReference type="ChEBI" id="CHEBI:15378"/>
        <dbReference type="ChEBI" id="CHEBI:30616"/>
        <dbReference type="ChEBI" id="CHEBI:57540"/>
        <dbReference type="ChEBI" id="CHEBI:58349"/>
        <dbReference type="ChEBI" id="CHEBI:456216"/>
        <dbReference type="EC" id="2.7.1.23"/>
    </reaction>
</comment>
<dbReference type="GO" id="GO:0051287">
    <property type="term" value="F:NAD binding"/>
    <property type="evidence" value="ECO:0007669"/>
    <property type="project" value="UniProtKB-ARBA"/>
</dbReference>
<dbReference type="Gene3D" id="3.40.50.10330">
    <property type="entry name" value="Probable inorganic polyphosphate/atp-NAD kinase, domain 1"/>
    <property type="match status" value="1"/>
</dbReference>
<dbReference type="InterPro" id="IPR002504">
    <property type="entry name" value="NADK"/>
</dbReference>
<keyword evidence="6" id="KW-0547">Nucleotide-binding</keyword>
<keyword evidence="6" id="KW-0067">ATP-binding</keyword>
<feature type="binding site" evidence="6">
    <location>
        <begin position="50"/>
        <end position="51"/>
    </location>
    <ligand>
        <name>NAD(+)</name>
        <dbReference type="ChEBI" id="CHEBI:57540"/>
    </ligand>
</feature>
<dbReference type="InterPro" id="IPR016064">
    <property type="entry name" value="NAD/diacylglycerol_kinase_sf"/>
</dbReference>
<keyword evidence="4 6" id="KW-0520">NAD</keyword>
<accession>F0GU54</accession>
<dbReference type="eggNOG" id="COG0061">
    <property type="taxonomic scope" value="Bacteria"/>
</dbReference>
<evidence type="ECO:0000256" key="6">
    <source>
        <dbReference type="HAMAP-Rule" id="MF_00361"/>
    </source>
</evidence>
<dbReference type="STRING" id="879305.HMPREF9290_1274"/>
<dbReference type="PATRIC" id="fig|879305.3.peg.334"/>
<keyword evidence="3 6" id="KW-0521">NADP</keyword>
<dbReference type="Gene3D" id="2.60.200.30">
    <property type="entry name" value="Probable inorganic polyphosphate/atp-NAD kinase, domain 2"/>
    <property type="match status" value="1"/>
</dbReference>
<keyword evidence="2 6" id="KW-0418">Kinase</keyword>
<evidence type="ECO:0000256" key="3">
    <source>
        <dbReference type="ARBA" id="ARBA00022857"/>
    </source>
</evidence>
<dbReference type="GO" id="GO:0046872">
    <property type="term" value="F:metal ion binding"/>
    <property type="evidence" value="ECO:0007669"/>
    <property type="project" value="UniProtKB-UniRule"/>
</dbReference>
<protein>
    <recommendedName>
        <fullName evidence="6">NAD kinase</fullName>
        <ecNumber evidence="6">2.7.1.23</ecNumber>
    </recommendedName>
    <alternativeName>
        <fullName evidence="6">ATP-dependent NAD kinase</fullName>
    </alternativeName>
</protein>
<dbReference type="HAMAP" id="MF_00361">
    <property type="entry name" value="NAD_kinase"/>
    <property type="match status" value="1"/>
</dbReference>
<dbReference type="GO" id="GO:0003951">
    <property type="term" value="F:NAD+ kinase activity"/>
    <property type="evidence" value="ECO:0007669"/>
    <property type="project" value="UniProtKB-UniRule"/>
</dbReference>
<name>F0GU54_9FIRM</name>
<feature type="binding site" evidence="6">
    <location>
        <position position="148"/>
    </location>
    <ligand>
        <name>NAD(+)</name>
        <dbReference type="ChEBI" id="CHEBI:57540"/>
    </ligand>
</feature>
<evidence type="ECO:0000256" key="5">
    <source>
        <dbReference type="ARBA" id="ARBA00047925"/>
    </source>
</evidence>
<reference evidence="7 8" key="1">
    <citation type="submission" date="2011-01" db="EMBL/GenBank/DDBJ databases">
        <authorList>
            <person name="Durkin A.S."/>
            <person name="Madupu R."/>
            <person name="Torralba M."/>
            <person name="Gillis M."/>
            <person name="Methe B."/>
            <person name="Sutton G."/>
            <person name="Nelson K.E."/>
        </authorList>
    </citation>
    <scope>NUCLEOTIDE SEQUENCE [LARGE SCALE GENOMIC DNA]</scope>
    <source>
        <strain evidence="7 8">ACS-065-V-Col13</strain>
    </source>
</reference>
<keyword evidence="6" id="KW-0963">Cytoplasm</keyword>
<dbReference type="AlphaFoldDB" id="F0GU54"/>
<feature type="binding site" evidence="6">
    <location>
        <begin position="159"/>
        <end position="164"/>
    </location>
    <ligand>
        <name>NAD(+)</name>
        <dbReference type="ChEBI" id="CHEBI:57540"/>
    </ligand>
</feature>
<dbReference type="Pfam" id="PF01513">
    <property type="entry name" value="NAD_kinase"/>
    <property type="match status" value="1"/>
</dbReference>
<dbReference type="GO" id="GO:0005524">
    <property type="term" value="F:ATP binding"/>
    <property type="evidence" value="ECO:0007669"/>
    <property type="project" value="UniProtKB-KW"/>
</dbReference>
<dbReference type="GO" id="GO:0005737">
    <property type="term" value="C:cytoplasm"/>
    <property type="evidence" value="ECO:0007669"/>
    <property type="project" value="UniProtKB-SubCell"/>
</dbReference>
<comment type="caution">
    <text evidence="6">Lacks conserved residue(s) required for the propagation of feature annotation.</text>
</comment>
<evidence type="ECO:0000256" key="4">
    <source>
        <dbReference type="ARBA" id="ARBA00023027"/>
    </source>
</evidence>
<dbReference type="PANTHER" id="PTHR20275:SF0">
    <property type="entry name" value="NAD KINASE"/>
    <property type="match status" value="1"/>
</dbReference>
<dbReference type="InterPro" id="IPR017437">
    <property type="entry name" value="ATP-NAD_kinase_PpnK-typ_C"/>
</dbReference>
<dbReference type="EC" id="2.7.1.23" evidence="6"/>
<comment type="function">
    <text evidence="6">Involved in the regulation of the intracellular balance of NAD and NADP, and is a key enzyme in the biosynthesis of NADP. Catalyzes specifically the phosphorylation on 2'-hydroxyl of the adenosine moiety of NAD to yield NADP.</text>
</comment>
<dbReference type="InterPro" id="IPR017438">
    <property type="entry name" value="ATP-NAD_kinase_N"/>
</dbReference>
<dbReference type="Proteomes" id="UP000005286">
    <property type="component" value="Unassembled WGS sequence"/>
</dbReference>
<keyword evidence="8" id="KW-1185">Reference proteome</keyword>
<evidence type="ECO:0000313" key="7">
    <source>
        <dbReference type="EMBL" id="EGC82446.1"/>
    </source>
</evidence>
<evidence type="ECO:0000256" key="1">
    <source>
        <dbReference type="ARBA" id="ARBA00022679"/>
    </source>
</evidence>
<feature type="binding site" evidence="6">
    <location>
        <begin position="119"/>
        <end position="120"/>
    </location>
    <ligand>
        <name>NAD(+)</name>
        <dbReference type="ChEBI" id="CHEBI:57540"/>
    </ligand>
</feature>